<reference evidence="1 2" key="1">
    <citation type="submission" date="2024-03" db="EMBL/GenBank/DDBJ databases">
        <title>The Acrasis kona genome and developmental transcriptomes reveal deep origins of eukaryotic multicellular pathways.</title>
        <authorList>
            <person name="Sheikh S."/>
            <person name="Fu C.-J."/>
            <person name="Brown M.W."/>
            <person name="Baldauf S.L."/>
        </authorList>
    </citation>
    <scope>NUCLEOTIDE SEQUENCE [LARGE SCALE GENOMIC DNA]</scope>
    <source>
        <strain evidence="1 2">ATCC MYA-3509</strain>
    </source>
</reference>
<protein>
    <submittedName>
        <fullName evidence="1">Uncharacterized protein</fullName>
    </submittedName>
</protein>
<evidence type="ECO:0000313" key="1">
    <source>
        <dbReference type="EMBL" id="KAL0490509.1"/>
    </source>
</evidence>
<evidence type="ECO:0000313" key="2">
    <source>
        <dbReference type="Proteomes" id="UP001431209"/>
    </source>
</evidence>
<name>A0AAW2ZM74_9EUKA</name>
<organism evidence="1 2">
    <name type="scientific">Acrasis kona</name>
    <dbReference type="NCBI Taxonomy" id="1008807"/>
    <lineage>
        <taxon>Eukaryota</taxon>
        <taxon>Discoba</taxon>
        <taxon>Heterolobosea</taxon>
        <taxon>Tetramitia</taxon>
        <taxon>Eutetramitia</taxon>
        <taxon>Acrasidae</taxon>
        <taxon>Acrasis</taxon>
    </lineage>
</organism>
<gene>
    <name evidence="1" type="ORF">AKO1_002994</name>
</gene>
<accession>A0AAW2ZM74</accession>
<dbReference type="PANTHER" id="PTHR46579:SF1">
    <property type="entry name" value="F5_8 TYPE C DOMAIN-CONTAINING PROTEIN"/>
    <property type="match status" value="1"/>
</dbReference>
<sequence length="253" mass="29142">MSKSIKKEDLKSVQLNLNLFVLKFSKLYGEHKCTMNVHNLTHFVDNVLLHGPIWCYNCFIYEGLNHIVLKGIHGLYMCQVSAVRSINMYQMVENRESCIEGTELLEYQRIKDVAKVGSGIMRMTYNVGLRLHDELRDAVLMNEVTSNLSQSTHRHLEMDGVLYEARDALKSNVYNDLFAQTTDEWDVMIQQFLNDKTTGAAYAMVDTVSKKLGKFSLTRKIPISLIRNQCVGLNMGDDRWCLVPMMTTHKYML</sequence>
<keyword evidence="2" id="KW-1185">Reference proteome</keyword>
<dbReference type="EMBL" id="JAOPGA020001690">
    <property type="protein sequence ID" value="KAL0490509.1"/>
    <property type="molecule type" value="Genomic_DNA"/>
</dbReference>
<dbReference type="Proteomes" id="UP001431209">
    <property type="component" value="Unassembled WGS sequence"/>
</dbReference>
<proteinExistence type="predicted"/>
<dbReference type="PANTHER" id="PTHR46579">
    <property type="entry name" value="F5/8 TYPE C DOMAIN-CONTAINING PROTEIN-RELATED"/>
    <property type="match status" value="1"/>
</dbReference>
<dbReference type="AlphaFoldDB" id="A0AAW2ZM74"/>
<comment type="caution">
    <text evidence="1">The sequence shown here is derived from an EMBL/GenBank/DDBJ whole genome shotgun (WGS) entry which is preliminary data.</text>
</comment>